<dbReference type="Proteomes" id="UP001432322">
    <property type="component" value="Unassembled WGS sequence"/>
</dbReference>
<protein>
    <submittedName>
        <fullName evidence="1">Uncharacterized protein</fullName>
    </submittedName>
</protein>
<evidence type="ECO:0000313" key="2">
    <source>
        <dbReference type="Proteomes" id="UP001432322"/>
    </source>
</evidence>
<dbReference type="EMBL" id="BTSY01000006">
    <property type="protein sequence ID" value="GMT34394.1"/>
    <property type="molecule type" value="Genomic_DNA"/>
</dbReference>
<reference evidence="1" key="1">
    <citation type="submission" date="2023-10" db="EMBL/GenBank/DDBJ databases">
        <title>Genome assembly of Pristionchus species.</title>
        <authorList>
            <person name="Yoshida K."/>
            <person name="Sommer R.J."/>
        </authorList>
    </citation>
    <scope>NUCLEOTIDE SEQUENCE</scope>
    <source>
        <strain evidence="1">RS5133</strain>
    </source>
</reference>
<comment type="caution">
    <text evidence="1">The sequence shown here is derived from an EMBL/GenBank/DDBJ whole genome shotgun (WGS) entry which is preliminary data.</text>
</comment>
<name>A0AAV5WUM3_9BILA</name>
<sequence>MDQWPVAAPTYEEIENDSTSPKECRAILFYIIRHLGEGYIKARNFFFSVVELYRYGRNEEWITVENLTEYEKKVIREHFSTKLYKDKQVS</sequence>
<feature type="non-terminal residue" evidence="1">
    <location>
        <position position="90"/>
    </location>
</feature>
<keyword evidence="2" id="KW-1185">Reference proteome</keyword>
<evidence type="ECO:0000313" key="1">
    <source>
        <dbReference type="EMBL" id="GMT34394.1"/>
    </source>
</evidence>
<organism evidence="1 2">
    <name type="scientific">Pristionchus fissidentatus</name>
    <dbReference type="NCBI Taxonomy" id="1538716"/>
    <lineage>
        <taxon>Eukaryota</taxon>
        <taxon>Metazoa</taxon>
        <taxon>Ecdysozoa</taxon>
        <taxon>Nematoda</taxon>
        <taxon>Chromadorea</taxon>
        <taxon>Rhabditida</taxon>
        <taxon>Rhabditina</taxon>
        <taxon>Diplogasteromorpha</taxon>
        <taxon>Diplogasteroidea</taxon>
        <taxon>Neodiplogasteridae</taxon>
        <taxon>Pristionchus</taxon>
    </lineage>
</organism>
<proteinExistence type="predicted"/>
<gene>
    <name evidence="1" type="ORF">PFISCL1PPCAC_25691</name>
</gene>
<accession>A0AAV5WUM3</accession>
<dbReference type="AlphaFoldDB" id="A0AAV5WUM3"/>